<evidence type="ECO:0000256" key="1">
    <source>
        <dbReference type="ARBA" id="ARBA00006718"/>
    </source>
</evidence>
<feature type="chain" id="PRO_5045600782" evidence="2">
    <location>
        <begin position="19"/>
        <end position="217"/>
    </location>
</feature>
<gene>
    <name evidence="4" type="primary">ISCA2</name>
    <name evidence="4" type="ORF">DERP_011221</name>
</gene>
<evidence type="ECO:0000313" key="4">
    <source>
        <dbReference type="EMBL" id="KAH9420305.1"/>
    </source>
</evidence>
<keyword evidence="5" id="KW-1185">Reference proteome</keyword>
<accession>A0ABQ8JCH1</accession>
<feature type="signal peptide" evidence="2">
    <location>
        <begin position="1"/>
        <end position="18"/>
    </location>
</feature>
<reference evidence="4 5" key="1">
    <citation type="journal article" date="2018" name="J. Allergy Clin. Immunol.">
        <title>High-quality assembly of Dermatophagoides pteronyssinus genome and transcriptome reveals a wide range of novel allergens.</title>
        <authorList>
            <person name="Liu X.Y."/>
            <person name="Yang K.Y."/>
            <person name="Wang M.Q."/>
            <person name="Kwok J.S."/>
            <person name="Zeng X."/>
            <person name="Yang Z."/>
            <person name="Xiao X.J."/>
            <person name="Lau C.P."/>
            <person name="Li Y."/>
            <person name="Huang Z.M."/>
            <person name="Ba J.G."/>
            <person name="Yim A.K."/>
            <person name="Ouyang C.Y."/>
            <person name="Ngai S.M."/>
            <person name="Chan T.F."/>
            <person name="Leung E.L."/>
            <person name="Liu L."/>
            <person name="Liu Z.G."/>
            <person name="Tsui S.K."/>
        </authorList>
    </citation>
    <scope>NUCLEOTIDE SEQUENCE [LARGE SCALE GENOMIC DNA]</scope>
    <source>
        <strain evidence="4">Derp</strain>
    </source>
</reference>
<dbReference type="PANTHER" id="PTHR43011:SF1">
    <property type="entry name" value="IRON-SULFUR CLUSTER ASSEMBLY 2 HOMOLOG, MITOCHONDRIAL"/>
    <property type="match status" value="1"/>
</dbReference>
<comment type="caution">
    <text evidence="4">The sequence shown here is derived from an EMBL/GenBank/DDBJ whole genome shotgun (WGS) entry which is preliminary data.</text>
</comment>
<dbReference type="EMBL" id="NJHN03000051">
    <property type="protein sequence ID" value="KAH9420305.1"/>
    <property type="molecule type" value="Genomic_DNA"/>
</dbReference>
<dbReference type="InterPro" id="IPR016092">
    <property type="entry name" value="ATAP"/>
</dbReference>
<feature type="domain" description="Core" evidence="3">
    <location>
        <begin position="116"/>
        <end position="199"/>
    </location>
</feature>
<evidence type="ECO:0000256" key="2">
    <source>
        <dbReference type="SAM" id="SignalP"/>
    </source>
</evidence>
<dbReference type="InterPro" id="IPR000361">
    <property type="entry name" value="ATAP_core_dom"/>
</dbReference>
<proteinExistence type="inferred from homology"/>
<dbReference type="Gene3D" id="2.60.300.12">
    <property type="entry name" value="HesB-like domain"/>
    <property type="match status" value="1"/>
</dbReference>
<dbReference type="Proteomes" id="UP000887458">
    <property type="component" value="Unassembled WGS sequence"/>
</dbReference>
<dbReference type="Pfam" id="PF01521">
    <property type="entry name" value="Fe-S_biosyn"/>
    <property type="match status" value="1"/>
</dbReference>
<comment type="similarity">
    <text evidence="1">Belongs to the HesB/IscA family.</text>
</comment>
<sequence length="217" mass="23338">MKTFIVAAILALAAVASAVPYYGSYGLFGGIGYGYGLGAGPAYYKAVAPAYRTYGVPAYSSYAYSAPYYKSYAAVAPAISYASYAPAYGGYYGLGGYGGYGYGYGGYAPAYYGGVLDTDELLRVGVRGGGCSGFEYEFSIDNKQNYNPNEDILYADHVVIDRESLEYLLGSKIDYEDELIRSGFCVIDNPLADKSCSCGVSFSLKMDDLFDEFKQKS</sequence>
<evidence type="ECO:0000313" key="5">
    <source>
        <dbReference type="Proteomes" id="UP000887458"/>
    </source>
</evidence>
<dbReference type="NCBIfam" id="TIGR00049">
    <property type="entry name" value="iron-sulfur cluster assembly accessory protein"/>
    <property type="match status" value="1"/>
</dbReference>
<dbReference type="PANTHER" id="PTHR43011">
    <property type="entry name" value="IRON-SULFUR CLUSTER ASSEMBLY 2 HOMOLOG, MITOCHONDRIAL"/>
    <property type="match status" value="1"/>
</dbReference>
<keyword evidence="2" id="KW-0732">Signal</keyword>
<dbReference type="InterPro" id="IPR035903">
    <property type="entry name" value="HesB-like_dom_sf"/>
</dbReference>
<reference evidence="4 5" key="2">
    <citation type="journal article" date="2022" name="Mol. Biol. Evol.">
        <title>Comparative Genomics Reveals Insights into the Divergent Evolution of Astigmatic Mites and Household Pest Adaptations.</title>
        <authorList>
            <person name="Xiong Q."/>
            <person name="Wan A.T."/>
            <person name="Liu X."/>
            <person name="Fung C.S."/>
            <person name="Xiao X."/>
            <person name="Malainual N."/>
            <person name="Hou J."/>
            <person name="Wang L."/>
            <person name="Wang M."/>
            <person name="Yang K.Y."/>
            <person name="Cui Y."/>
            <person name="Leung E.L."/>
            <person name="Nong W."/>
            <person name="Shin S.K."/>
            <person name="Au S.W."/>
            <person name="Jeong K.Y."/>
            <person name="Chew F.T."/>
            <person name="Hui J.H."/>
            <person name="Leung T.F."/>
            <person name="Tungtrongchitr A."/>
            <person name="Zhong N."/>
            <person name="Liu Z."/>
            <person name="Tsui S.K."/>
        </authorList>
    </citation>
    <scope>NUCLEOTIDE SEQUENCE [LARGE SCALE GENOMIC DNA]</scope>
    <source>
        <strain evidence="4">Derp</strain>
    </source>
</reference>
<organism evidence="4 5">
    <name type="scientific">Dermatophagoides pteronyssinus</name>
    <name type="common">European house dust mite</name>
    <dbReference type="NCBI Taxonomy" id="6956"/>
    <lineage>
        <taxon>Eukaryota</taxon>
        <taxon>Metazoa</taxon>
        <taxon>Ecdysozoa</taxon>
        <taxon>Arthropoda</taxon>
        <taxon>Chelicerata</taxon>
        <taxon>Arachnida</taxon>
        <taxon>Acari</taxon>
        <taxon>Acariformes</taxon>
        <taxon>Sarcoptiformes</taxon>
        <taxon>Astigmata</taxon>
        <taxon>Psoroptidia</taxon>
        <taxon>Analgoidea</taxon>
        <taxon>Pyroglyphidae</taxon>
        <taxon>Dermatophagoidinae</taxon>
        <taxon>Dermatophagoides</taxon>
    </lineage>
</organism>
<name>A0ABQ8JCH1_DERPT</name>
<protein>
    <submittedName>
        <fullName evidence="4">Iron-sulfur cluster assembly 2, mitochondrial</fullName>
    </submittedName>
</protein>
<evidence type="ECO:0000259" key="3">
    <source>
        <dbReference type="Pfam" id="PF01521"/>
    </source>
</evidence>
<dbReference type="SUPFAM" id="SSF89360">
    <property type="entry name" value="HesB-like domain"/>
    <property type="match status" value="1"/>
</dbReference>